<protein>
    <submittedName>
        <fullName evidence="3">Uncharacterized protein</fullName>
    </submittedName>
</protein>
<name>A0AAF5PT62_WUCBA</name>
<evidence type="ECO:0000256" key="1">
    <source>
        <dbReference type="SAM" id="MobiDB-lite"/>
    </source>
</evidence>
<organism evidence="2 3">
    <name type="scientific">Wuchereria bancrofti</name>
    <dbReference type="NCBI Taxonomy" id="6293"/>
    <lineage>
        <taxon>Eukaryota</taxon>
        <taxon>Metazoa</taxon>
        <taxon>Ecdysozoa</taxon>
        <taxon>Nematoda</taxon>
        <taxon>Chromadorea</taxon>
        <taxon>Rhabditida</taxon>
        <taxon>Spirurina</taxon>
        <taxon>Spiruromorpha</taxon>
        <taxon>Filarioidea</taxon>
        <taxon>Onchocercidae</taxon>
        <taxon>Wuchereria</taxon>
    </lineage>
</organism>
<sequence length="102" mass="11415">MFIDASTGCVLLTTNTIFRFPAMSYNIPPPGRLRFSSRYRWVASQSTVFPFHFESKTSGGPNSPQISSSTDSENLCSDQSAKCQDKLNRRIAPDTYLQQKGK</sequence>
<dbReference type="AlphaFoldDB" id="A0AAF5PT62"/>
<dbReference type="Proteomes" id="UP000093561">
    <property type="component" value="Unassembled WGS sequence"/>
</dbReference>
<feature type="compositionally biased region" description="Polar residues" evidence="1">
    <location>
        <begin position="56"/>
        <end position="74"/>
    </location>
</feature>
<accession>A0AAF5PT62</accession>
<reference evidence="2" key="2">
    <citation type="journal article" date="2016" name="Mol. Ecol.">
        <title>Population genomics of the filarial nematode parasite Wuchereria bancrofti from mosquitoes.</title>
        <authorList>
            <person name="Small S.T."/>
            <person name="Reimer L.J."/>
            <person name="Tisch D.J."/>
            <person name="King C.L."/>
            <person name="Christensen B.M."/>
            <person name="Siba P.M."/>
            <person name="Kazura J.W."/>
            <person name="Serre D."/>
            <person name="Zimmerman P.A."/>
        </authorList>
    </citation>
    <scope>NUCLEOTIDE SEQUENCE</scope>
    <source>
        <strain evidence="2">pt0022</strain>
    </source>
</reference>
<reference evidence="3" key="3">
    <citation type="submission" date="2024-02" db="UniProtKB">
        <authorList>
            <consortium name="WormBaseParasite"/>
        </authorList>
    </citation>
    <scope>IDENTIFICATION</scope>
    <source>
        <strain evidence="3">pt0022</strain>
    </source>
</reference>
<proteinExistence type="predicted"/>
<evidence type="ECO:0000313" key="3">
    <source>
        <dbReference type="WBParaSite" id="mrna-Wban_05405"/>
    </source>
</evidence>
<dbReference type="WBParaSite" id="mrna-Wban_05405">
    <property type="protein sequence ID" value="mrna-Wban_05405"/>
    <property type="gene ID" value="Wban_05405"/>
</dbReference>
<evidence type="ECO:0000313" key="2">
    <source>
        <dbReference type="Proteomes" id="UP000093561"/>
    </source>
</evidence>
<feature type="region of interest" description="Disordered" evidence="1">
    <location>
        <begin position="53"/>
        <end position="74"/>
    </location>
</feature>
<reference evidence="2" key="1">
    <citation type="submission" date="2015-03" db="EMBL/GenBank/DDBJ databases">
        <title>Wuchereria bancrofti Genome Sequencing Papua New Guinea Strain.</title>
        <authorList>
            <person name="Small S.T."/>
            <person name="Serre D."/>
            <person name="Zimmerman P.A."/>
        </authorList>
    </citation>
    <scope>NUCLEOTIDE SEQUENCE [LARGE SCALE GENOMIC DNA]</scope>
    <source>
        <strain evidence="2">pt0022</strain>
    </source>
</reference>